<proteinExistence type="predicted"/>
<accession>A0A5C1AKG9</accession>
<dbReference type="Pfam" id="PF09636">
    <property type="entry name" value="XkdW"/>
    <property type="match status" value="1"/>
</dbReference>
<evidence type="ECO:0000313" key="2">
    <source>
        <dbReference type="EMBL" id="QEL18516.1"/>
    </source>
</evidence>
<organism evidence="2 3">
    <name type="scientific">Limnoglobus roseus</name>
    <dbReference type="NCBI Taxonomy" id="2598579"/>
    <lineage>
        <taxon>Bacteria</taxon>
        <taxon>Pseudomonadati</taxon>
        <taxon>Planctomycetota</taxon>
        <taxon>Planctomycetia</taxon>
        <taxon>Gemmatales</taxon>
        <taxon>Gemmataceae</taxon>
        <taxon>Limnoglobus</taxon>
    </lineage>
</organism>
<dbReference type="SUPFAM" id="SSF159865">
    <property type="entry name" value="XkdW-like"/>
    <property type="match status" value="1"/>
</dbReference>
<reference evidence="3" key="1">
    <citation type="submission" date="2019-08" db="EMBL/GenBank/DDBJ databases">
        <title>Limnoglobus roseus gen. nov., sp. nov., a novel freshwater planctomycete with a giant genome from the family Gemmataceae.</title>
        <authorList>
            <person name="Kulichevskaya I.S."/>
            <person name="Naumoff D.G."/>
            <person name="Miroshnikov K."/>
            <person name="Ivanova A."/>
            <person name="Philippov D.A."/>
            <person name="Hakobyan A."/>
            <person name="Rijpstra I.C."/>
            <person name="Sinninghe Damste J.S."/>
            <person name="Liesack W."/>
            <person name="Dedysh S.N."/>
        </authorList>
    </citation>
    <scope>NUCLEOTIDE SEQUENCE [LARGE SCALE GENOMIC DNA]</scope>
    <source>
        <strain evidence="3">PX52</strain>
    </source>
</reference>
<dbReference type="InterPro" id="IPR019094">
    <property type="entry name" value="Phage_SP-beta_YorD"/>
</dbReference>
<evidence type="ECO:0000313" key="3">
    <source>
        <dbReference type="Proteomes" id="UP000324974"/>
    </source>
</evidence>
<sequence>MVTLADALTVLYPAASPLVDYTVADDGTGPRIAAWHLPGLQPTAEQLAAVTPEHVAMVRAGAQMTAAGALLLSSEPVSRAVRASDSVGYELRNNVAEVLGVVIDHVDELAAMPRAGRAAAIAGWIAADRLAWEQDGGVWAEVPPTPAAVLATGTDRVQRDELLPLVGAAVASGV</sequence>
<dbReference type="Gene3D" id="3.30.56.60">
    <property type="entry name" value="XkdW-like"/>
    <property type="match status" value="1"/>
</dbReference>
<protein>
    <recommendedName>
        <fullName evidence="1">Bacteriophage SP-beta YorD domain-containing protein</fullName>
    </recommendedName>
</protein>
<name>A0A5C1AKG9_9BACT</name>
<dbReference type="EMBL" id="CP042425">
    <property type="protein sequence ID" value="QEL18516.1"/>
    <property type="molecule type" value="Genomic_DNA"/>
</dbReference>
<dbReference type="RefSeq" id="WP_149113024.1">
    <property type="nucleotide sequence ID" value="NZ_CP042425.1"/>
</dbReference>
<keyword evidence="3" id="KW-1185">Reference proteome</keyword>
<evidence type="ECO:0000259" key="1">
    <source>
        <dbReference type="Pfam" id="PF09636"/>
    </source>
</evidence>
<gene>
    <name evidence="2" type="ORF">PX52LOC_05543</name>
</gene>
<dbReference type="KEGG" id="lrs:PX52LOC_05543"/>
<dbReference type="InterPro" id="IPR035950">
    <property type="entry name" value="XkdW-like_sf"/>
</dbReference>
<feature type="domain" description="Bacteriophage SP-beta YorD" evidence="1">
    <location>
        <begin position="4"/>
        <end position="58"/>
    </location>
</feature>
<dbReference type="AlphaFoldDB" id="A0A5C1AKG9"/>
<dbReference type="Proteomes" id="UP000324974">
    <property type="component" value="Chromosome"/>
</dbReference>